<name>A0A9Q3V8X7_CLOBO</name>
<reference evidence="2" key="1">
    <citation type="submission" date="2020-02" db="EMBL/GenBank/DDBJ databases">
        <authorList>
            <person name="Fillo S."/>
            <person name="Giordani F."/>
            <person name="Tonon E."/>
            <person name="Drigo I."/>
            <person name="Anselmo A."/>
            <person name="Fortunato A."/>
            <person name="Bano L."/>
            <person name="Lista F."/>
        </authorList>
    </citation>
    <scope>NUCLEOTIDE SEQUENCE</scope>
    <source>
        <strain evidence="2">IZSVe-TV_9877_3_12</strain>
    </source>
</reference>
<dbReference type="AlphaFoldDB" id="A0A9Q3V8X7"/>
<evidence type="ECO:0000313" key="2">
    <source>
        <dbReference type="EMBL" id="MCD3194827.1"/>
    </source>
</evidence>
<evidence type="ECO:0000313" key="3">
    <source>
        <dbReference type="Proteomes" id="UP000813637"/>
    </source>
</evidence>
<dbReference type="Proteomes" id="UP000813637">
    <property type="component" value="Unassembled WGS sequence"/>
</dbReference>
<sequence length="84" mass="9957">MKIGTRSGNMKIQRWTGSQIERVFYIRNGGVKMENCLRINKFALKEMLMRNIKIDAKGRPIISQDDEWNDEDEWGDTYDRSETK</sequence>
<accession>A0A9Q3V8X7</accession>
<reference evidence="2" key="2">
    <citation type="journal article" date="2021" name="Microorganisms">
        <title>Extensive Genome Exploration of Clostridium botulinum Group III Field Strains.</title>
        <authorList>
            <person name="Fillo S."/>
            <person name="Giordani F."/>
            <person name="Tonon E."/>
            <person name="Drigo I."/>
            <person name="Anselmo A."/>
            <person name="Fortunato A."/>
            <person name="Lista F."/>
            <person name="Bano L."/>
        </authorList>
    </citation>
    <scope>NUCLEOTIDE SEQUENCE</scope>
    <source>
        <strain evidence="2">IZSVe-TV_9877_3_12</strain>
    </source>
</reference>
<evidence type="ECO:0000256" key="1">
    <source>
        <dbReference type="SAM" id="MobiDB-lite"/>
    </source>
</evidence>
<protein>
    <submittedName>
        <fullName evidence="2">Uncharacterized protein</fullName>
    </submittedName>
</protein>
<organism evidence="2 3">
    <name type="scientific">Clostridium botulinum C</name>
    <dbReference type="NCBI Taxonomy" id="36828"/>
    <lineage>
        <taxon>Bacteria</taxon>
        <taxon>Bacillati</taxon>
        <taxon>Bacillota</taxon>
        <taxon>Clostridia</taxon>
        <taxon>Eubacteriales</taxon>
        <taxon>Clostridiaceae</taxon>
        <taxon>Clostridium</taxon>
    </lineage>
</organism>
<proteinExistence type="predicted"/>
<feature type="compositionally biased region" description="Acidic residues" evidence="1">
    <location>
        <begin position="65"/>
        <end position="76"/>
    </location>
</feature>
<comment type="caution">
    <text evidence="2">The sequence shown here is derived from an EMBL/GenBank/DDBJ whole genome shotgun (WGS) entry which is preliminary data.</text>
</comment>
<gene>
    <name evidence="2" type="ORF">G8S53_05925</name>
</gene>
<feature type="region of interest" description="Disordered" evidence="1">
    <location>
        <begin position="65"/>
        <end position="84"/>
    </location>
</feature>
<dbReference type="EMBL" id="JAAMYB010000004">
    <property type="protein sequence ID" value="MCD3194827.1"/>
    <property type="molecule type" value="Genomic_DNA"/>
</dbReference>